<proteinExistence type="predicted"/>
<dbReference type="RefSeq" id="WP_298778640.1">
    <property type="nucleotide sequence ID" value="NZ_JBEUOO010000002.1"/>
</dbReference>
<protein>
    <submittedName>
        <fullName evidence="2">Uncharacterized protein</fullName>
    </submittedName>
</protein>
<name>A0ABV5XT80_9NOCA</name>
<dbReference type="GeneID" id="93803257"/>
<organism evidence="2 3">
    <name type="scientific">Rhodococcus baikonurensis</name>
    <dbReference type="NCBI Taxonomy" id="172041"/>
    <lineage>
        <taxon>Bacteria</taxon>
        <taxon>Bacillati</taxon>
        <taxon>Actinomycetota</taxon>
        <taxon>Actinomycetes</taxon>
        <taxon>Mycobacteriales</taxon>
        <taxon>Nocardiaceae</taxon>
        <taxon>Rhodococcus</taxon>
        <taxon>Rhodococcus erythropolis group</taxon>
    </lineage>
</organism>
<evidence type="ECO:0000313" key="3">
    <source>
        <dbReference type="Proteomes" id="UP001589587"/>
    </source>
</evidence>
<feature type="compositionally biased region" description="Basic and acidic residues" evidence="1">
    <location>
        <begin position="26"/>
        <end position="35"/>
    </location>
</feature>
<evidence type="ECO:0000256" key="1">
    <source>
        <dbReference type="SAM" id="MobiDB-lite"/>
    </source>
</evidence>
<sequence>MKSVHAPFEAIRRTLDAQLDEFRERRAVAGTEEARQSPPSLRFDTEVAANDTADSDPDSSVGVGPYLRSASEPTPTEPSPPPETGASPDPYLRNSWLARASE</sequence>
<reference evidence="2 3" key="1">
    <citation type="submission" date="2024-09" db="EMBL/GenBank/DDBJ databases">
        <authorList>
            <person name="Sun Q."/>
            <person name="Mori K."/>
        </authorList>
    </citation>
    <scope>NUCLEOTIDE SEQUENCE [LARGE SCALE GENOMIC DNA]</scope>
    <source>
        <strain evidence="2 3">JCM 11411</strain>
    </source>
</reference>
<evidence type="ECO:0000313" key="2">
    <source>
        <dbReference type="EMBL" id="MFB9785137.1"/>
    </source>
</evidence>
<accession>A0ABV5XT80</accession>
<comment type="caution">
    <text evidence="2">The sequence shown here is derived from an EMBL/GenBank/DDBJ whole genome shotgun (WGS) entry which is preliminary data.</text>
</comment>
<keyword evidence="3" id="KW-1185">Reference proteome</keyword>
<feature type="region of interest" description="Disordered" evidence="1">
    <location>
        <begin position="26"/>
        <end position="102"/>
    </location>
</feature>
<dbReference type="EMBL" id="JBHMAS010000105">
    <property type="protein sequence ID" value="MFB9785137.1"/>
    <property type="molecule type" value="Genomic_DNA"/>
</dbReference>
<gene>
    <name evidence="2" type="ORF">ACFFQ6_36160</name>
</gene>
<dbReference type="Proteomes" id="UP001589587">
    <property type="component" value="Unassembled WGS sequence"/>
</dbReference>